<dbReference type="InterPro" id="IPR003439">
    <property type="entry name" value="ABC_transporter-like_ATP-bd"/>
</dbReference>
<evidence type="ECO:0000313" key="5">
    <source>
        <dbReference type="EMBL" id="GGD39369.1"/>
    </source>
</evidence>
<dbReference type="InterPro" id="IPR027417">
    <property type="entry name" value="P-loop_NTPase"/>
</dbReference>
<dbReference type="InterPro" id="IPR013611">
    <property type="entry name" value="Transp-assoc_OB_typ2"/>
</dbReference>
<reference evidence="6" key="1">
    <citation type="journal article" date="2019" name="Int. J. Syst. Evol. Microbiol.">
        <title>The Global Catalogue of Microorganisms (GCM) 10K type strain sequencing project: providing services to taxonomists for standard genome sequencing and annotation.</title>
        <authorList>
            <consortium name="The Broad Institute Genomics Platform"/>
            <consortium name="The Broad Institute Genome Sequencing Center for Infectious Disease"/>
            <person name="Wu L."/>
            <person name="Ma J."/>
        </authorList>
    </citation>
    <scope>NUCLEOTIDE SEQUENCE [LARGE SCALE GENOMIC DNA]</scope>
    <source>
        <strain evidence="6">CGMCC 1.12922</strain>
    </source>
</reference>
<dbReference type="InterPro" id="IPR003593">
    <property type="entry name" value="AAA+_ATPase"/>
</dbReference>
<dbReference type="InterPro" id="IPR008995">
    <property type="entry name" value="Mo/tungstate-bd_C_term_dom"/>
</dbReference>
<dbReference type="InterPro" id="IPR017871">
    <property type="entry name" value="ABC_transporter-like_CS"/>
</dbReference>
<dbReference type="Gene3D" id="3.40.50.300">
    <property type="entry name" value="P-loop containing nucleotide triphosphate hydrolases"/>
    <property type="match status" value="1"/>
</dbReference>
<dbReference type="SMART" id="SM00382">
    <property type="entry name" value="AAA"/>
    <property type="match status" value="1"/>
</dbReference>
<dbReference type="PANTHER" id="PTHR42781:SF4">
    <property type="entry name" value="SPERMIDINE_PUTRESCINE IMPORT ATP-BINDING PROTEIN POTA"/>
    <property type="match status" value="1"/>
</dbReference>
<dbReference type="Pfam" id="PF00005">
    <property type="entry name" value="ABC_tran"/>
    <property type="match status" value="1"/>
</dbReference>
<dbReference type="PANTHER" id="PTHR42781">
    <property type="entry name" value="SPERMIDINE/PUTRESCINE IMPORT ATP-BINDING PROTEIN POTA"/>
    <property type="match status" value="1"/>
</dbReference>
<proteinExistence type="predicted"/>
<evidence type="ECO:0000256" key="2">
    <source>
        <dbReference type="ARBA" id="ARBA00022741"/>
    </source>
</evidence>
<dbReference type="Gene3D" id="2.40.50.100">
    <property type="match status" value="1"/>
</dbReference>
<dbReference type="SUPFAM" id="SSF52540">
    <property type="entry name" value="P-loop containing nucleoside triphosphate hydrolases"/>
    <property type="match status" value="1"/>
</dbReference>
<dbReference type="SUPFAM" id="SSF50331">
    <property type="entry name" value="MOP-like"/>
    <property type="match status" value="1"/>
</dbReference>
<protein>
    <submittedName>
        <fullName evidence="5">Polyamine-transporting ATPase</fullName>
    </submittedName>
</protein>
<sequence length="367" mass="40012">MVPALIKESQMSSVEFQGVSKKFGGTVAVEKTDIAIEQGEFFSMLGPSGCGKSTTLRMLAGFIAPTTGRILVNGRDITDLPPEARGIGIVFQNYAIFPHMNVFDNIAFGLVERKQDKATIKRKVEATLAQVGLTGYEGRFERELSGGQKQRVALARVLVIEPEILLLDEPLSALDKQMREEMKFWIKDIQKSIGITTVYVTHDQSEALTMSDRIAVMNEGRMLQIGSPVDIYEKPSSRFIAEFIGDSNLLRASVTELTDTGCVVDLGEGVAVPARVSDAVSVAPGEPVGLLLRPEMVRLMPAHDGEKPRLSGKIVDEVYQGALRRYRVAAGTHELVVEVPNRPELVRMAAGTPVDLFWSAESGVAVP</sequence>
<keyword evidence="6" id="KW-1185">Reference proteome</keyword>
<dbReference type="Pfam" id="PF08402">
    <property type="entry name" value="TOBE_2"/>
    <property type="match status" value="1"/>
</dbReference>
<feature type="domain" description="ABC transporter" evidence="4">
    <location>
        <begin position="14"/>
        <end position="244"/>
    </location>
</feature>
<dbReference type="PROSITE" id="PS50893">
    <property type="entry name" value="ABC_TRANSPORTER_2"/>
    <property type="match status" value="1"/>
</dbReference>
<dbReference type="EMBL" id="BMGI01000004">
    <property type="protein sequence ID" value="GGD39369.1"/>
    <property type="molecule type" value="Genomic_DNA"/>
</dbReference>
<dbReference type="InterPro" id="IPR050093">
    <property type="entry name" value="ABC_SmlMolc_Importer"/>
</dbReference>
<evidence type="ECO:0000259" key="4">
    <source>
        <dbReference type="PROSITE" id="PS50893"/>
    </source>
</evidence>
<evidence type="ECO:0000313" key="6">
    <source>
        <dbReference type="Proteomes" id="UP000617355"/>
    </source>
</evidence>
<organism evidence="5 6">
    <name type="scientific">Sinisalibacter lacisalsi</name>
    <dbReference type="NCBI Taxonomy" id="1526570"/>
    <lineage>
        <taxon>Bacteria</taxon>
        <taxon>Pseudomonadati</taxon>
        <taxon>Pseudomonadota</taxon>
        <taxon>Alphaproteobacteria</taxon>
        <taxon>Rhodobacterales</taxon>
        <taxon>Roseobacteraceae</taxon>
        <taxon>Sinisalibacter</taxon>
    </lineage>
</organism>
<name>A0ABQ1QR66_9RHOB</name>
<evidence type="ECO:0000256" key="1">
    <source>
        <dbReference type="ARBA" id="ARBA00022448"/>
    </source>
</evidence>
<keyword evidence="2" id="KW-0547">Nucleotide-binding</keyword>
<keyword evidence="3" id="KW-0067">ATP-binding</keyword>
<accession>A0ABQ1QR66</accession>
<keyword evidence="1" id="KW-0813">Transport</keyword>
<evidence type="ECO:0000256" key="3">
    <source>
        <dbReference type="ARBA" id="ARBA00022840"/>
    </source>
</evidence>
<comment type="caution">
    <text evidence="5">The sequence shown here is derived from an EMBL/GenBank/DDBJ whole genome shotgun (WGS) entry which is preliminary data.</text>
</comment>
<dbReference type="PROSITE" id="PS00211">
    <property type="entry name" value="ABC_TRANSPORTER_1"/>
    <property type="match status" value="1"/>
</dbReference>
<dbReference type="Proteomes" id="UP000617355">
    <property type="component" value="Unassembled WGS sequence"/>
</dbReference>
<gene>
    <name evidence="5" type="ORF">GCM10011358_24130</name>
</gene>